<sequence length="96" mass="11430">MNRNNDILKIFIFVTITNFREETSFANRYCQFTSRSLYYLCVSFPALCSAFAFYAIVAACQREKDKISLNWRDKIIMKKQIFCNDLKEKEMNIRTS</sequence>
<dbReference type="OrthoDB" id="6127810at2759"/>
<feature type="transmembrane region" description="Helical" evidence="1">
    <location>
        <begin position="37"/>
        <end position="60"/>
    </location>
</feature>
<dbReference type="GeneID" id="111108644"/>
<evidence type="ECO:0000313" key="3">
    <source>
        <dbReference type="RefSeq" id="XP_022300360.1"/>
    </source>
</evidence>
<keyword evidence="2" id="KW-1185">Reference proteome</keyword>
<dbReference type="RefSeq" id="XP_022300360.1">
    <property type="nucleotide sequence ID" value="XM_022444652.1"/>
</dbReference>
<organism evidence="2 3">
    <name type="scientific">Crassostrea virginica</name>
    <name type="common">Eastern oyster</name>
    <dbReference type="NCBI Taxonomy" id="6565"/>
    <lineage>
        <taxon>Eukaryota</taxon>
        <taxon>Metazoa</taxon>
        <taxon>Spiralia</taxon>
        <taxon>Lophotrochozoa</taxon>
        <taxon>Mollusca</taxon>
        <taxon>Bivalvia</taxon>
        <taxon>Autobranchia</taxon>
        <taxon>Pteriomorphia</taxon>
        <taxon>Ostreida</taxon>
        <taxon>Ostreoidea</taxon>
        <taxon>Ostreidae</taxon>
        <taxon>Crassostrea</taxon>
    </lineage>
</organism>
<keyword evidence="1" id="KW-0812">Transmembrane</keyword>
<accession>A0A8B8BAA8</accession>
<evidence type="ECO:0000313" key="2">
    <source>
        <dbReference type="Proteomes" id="UP000694844"/>
    </source>
</evidence>
<keyword evidence="1" id="KW-0472">Membrane</keyword>
<dbReference type="Proteomes" id="UP000694844">
    <property type="component" value="Chromosome 8"/>
</dbReference>
<reference evidence="3" key="1">
    <citation type="submission" date="2025-08" db="UniProtKB">
        <authorList>
            <consortium name="RefSeq"/>
        </authorList>
    </citation>
    <scope>IDENTIFICATION</scope>
    <source>
        <tissue evidence="3">Whole sample</tissue>
    </source>
</reference>
<dbReference type="AlphaFoldDB" id="A0A8B8BAA8"/>
<protein>
    <submittedName>
        <fullName evidence="3">Uncharacterized protein LOC111108644 isoform X2</fullName>
    </submittedName>
</protein>
<keyword evidence="1" id="KW-1133">Transmembrane helix</keyword>
<gene>
    <name evidence="3" type="primary">LOC111108644</name>
</gene>
<name>A0A8B8BAA8_CRAVI</name>
<evidence type="ECO:0000256" key="1">
    <source>
        <dbReference type="SAM" id="Phobius"/>
    </source>
</evidence>
<proteinExistence type="predicted"/>